<evidence type="ECO:0000313" key="1">
    <source>
        <dbReference type="EMBL" id="MBM6619545.1"/>
    </source>
</evidence>
<accession>A0ABS2DNC5</accession>
<organism evidence="1 2">
    <name type="scientific">Bacillus suaedaesalsae</name>
    <dbReference type="NCBI Taxonomy" id="2810349"/>
    <lineage>
        <taxon>Bacteria</taxon>
        <taxon>Bacillati</taxon>
        <taxon>Bacillota</taxon>
        <taxon>Bacilli</taxon>
        <taxon>Bacillales</taxon>
        <taxon>Bacillaceae</taxon>
        <taxon>Bacillus</taxon>
    </lineage>
</organism>
<gene>
    <name evidence="1" type="ORF">JR050_17935</name>
</gene>
<dbReference type="Proteomes" id="UP001518925">
    <property type="component" value="Unassembled WGS sequence"/>
</dbReference>
<dbReference type="EMBL" id="JAFELM010000043">
    <property type="protein sequence ID" value="MBM6619545.1"/>
    <property type="molecule type" value="Genomic_DNA"/>
</dbReference>
<dbReference type="PROSITE" id="PS51257">
    <property type="entry name" value="PROKAR_LIPOPROTEIN"/>
    <property type="match status" value="1"/>
</dbReference>
<reference evidence="1 2" key="1">
    <citation type="submission" date="2021-02" db="EMBL/GenBank/DDBJ databases">
        <title>Bacillus sp. RD4P76, an endophyte from a halophyte.</title>
        <authorList>
            <person name="Sun J.-Q."/>
        </authorList>
    </citation>
    <scope>NUCLEOTIDE SEQUENCE [LARGE SCALE GENOMIC DNA]</scope>
    <source>
        <strain evidence="1 2">RD4P76</strain>
    </source>
</reference>
<name>A0ABS2DNC5_9BACI</name>
<dbReference type="RefSeq" id="WP_204205020.1">
    <property type="nucleotide sequence ID" value="NZ_JAFELM010000043.1"/>
</dbReference>
<keyword evidence="2" id="KW-1185">Reference proteome</keyword>
<proteinExistence type="predicted"/>
<protein>
    <recommendedName>
        <fullName evidence="3">Lipoprotein</fullName>
    </recommendedName>
</protein>
<sequence length="72" mass="8175">MKGFVRILVVAISLTACFGFKCEAKTFYTPPVKSIEELYQDIFVSLLGVEIDKAVDSYYKDVLNEPPTVYPY</sequence>
<comment type="caution">
    <text evidence="1">The sequence shown here is derived from an EMBL/GenBank/DDBJ whole genome shotgun (WGS) entry which is preliminary data.</text>
</comment>
<evidence type="ECO:0008006" key="3">
    <source>
        <dbReference type="Google" id="ProtNLM"/>
    </source>
</evidence>
<evidence type="ECO:0000313" key="2">
    <source>
        <dbReference type="Proteomes" id="UP001518925"/>
    </source>
</evidence>